<proteinExistence type="predicted"/>
<evidence type="ECO:0000313" key="1">
    <source>
        <dbReference type="EMBL" id="QIJ04198.1"/>
    </source>
</evidence>
<protein>
    <submittedName>
        <fullName evidence="1">DUF4810 domain-containing protein</fullName>
    </submittedName>
</protein>
<gene>
    <name evidence="1" type="ORF">GII14_08545</name>
</gene>
<reference evidence="1 2" key="1">
    <citation type="submission" date="2019-11" db="EMBL/GenBank/DDBJ databases">
        <title>Complete Genome Sequence of Shewanella chilikensis Strain DC57, Isolated from Corroded Seal Rings at a floating production facility in Australia.</title>
        <authorList>
            <person name="Salgar-Chaparro S.J."/>
            <person name="Castillo-Villamizar G.A."/>
            <person name="Poehlein A."/>
            <person name="Daniel R."/>
            <person name="Machuca L."/>
        </authorList>
    </citation>
    <scope>NUCLEOTIDE SEQUENCE [LARGE SCALE GENOMIC DNA]</scope>
    <source>
        <strain evidence="1 2">DC57</strain>
    </source>
</reference>
<accession>A0A6G7LQX9</accession>
<sequence>MNRIKLGLCVLVMLGLAGCKSTTLYNWGVYDEGLYEYYHDPVAAKEFPIALEDHLKQIEDNKQRPAPGLYAEVGTFKLKSGDITGAISFYEKEANTWPESAALMKTLVQNLQRQNGNKQ</sequence>
<dbReference type="KEGG" id="schk:GII14_08545"/>
<dbReference type="AlphaFoldDB" id="A0A6G7LQX9"/>
<name>A0A6G7LQX9_9GAMM</name>
<dbReference type="Proteomes" id="UP000502117">
    <property type="component" value="Chromosome"/>
</dbReference>
<dbReference type="EMBL" id="CP045857">
    <property type="protein sequence ID" value="QIJ04198.1"/>
    <property type="molecule type" value="Genomic_DNA"/>
</dbReference>
<dbReference type="PROSITE" id="PS51257">
    <property type="entry name" value="PROKAR_LIPOPROTEIN"/>
    <property type="match status" value="1"/>
</dbReference>
<dbReference type="GeneID" id="88625621"/>
<dbReference type="InterPro" id="IPR014508">
    <property type="entry name" value="UCP020555_TPR-like"/>
</dbReference>
<dbReference type="Pfam" id="PF16068">
    <property type="entry name" value="DUF4810"/>
    <property type="match status" value="1"/>
</dbReference>
<dbReference type="RefSeq" id="WP_071477077.1">
    <property type="nucleotide sequence ID" value="NZ_CP045857.1"/>
</dbReference>
<evidence type="ECO:0000313" key="2">
    <source>
        <dbReference type="Proteomes" id="UP000502117"/>
    </source>
</evidence>
<organism evidence="1 2">
    <name type="scientific">Shewanella chilikensis</name>
    <dbReference type="NCBI Taxonomy" id="558541"/>
    <lineage>
        <taxon>Bacteria</taxon>
        <taxon>Pseudomonadati</taxon>
        <taxon>Pseudomonadota</taxon>
        <taxon>Gammaproteobacteria</taxon>
        <taxon>Alteromonadales</taxon>
        <taxon>Shewanellaceae</taxon>
        <taxon>Shewanella</taxon>
    </lineage>
</organism>